<comment type="similarity">
    <text evidence="1">Belongs to the ROK (NagC/XylR) family.</text>
</comment>
<dbReference type="Proteomes" id="UP000244932">
    <property type="component" value="Unassembled WGS sequence"/>
</dbReference>
<evidence type="ECO:0000256" key="1">
    <source>
        <dbReference type="ARBA" id="ARBA00006479"/>
    </source>
</evidence>
<dbReference type="SUPFAM" id="SSF46785">
    <property type="entry name" value="Winged helix' DNA-binding domain"/>
    <property type="match status" value="1"/>
</dbReference>
<dbReference type="PANTHER" id="PTHR18964:SF149">
    <property type="entry name" value="BIFUNCTIONAL UDP-N-ACETYLGLUCOSAMINE 2-EPIMERASE_N-ACETYLMANNOSAMINE KINASE"/>
    <property type="match status" value="1"/>
</dbReference>
<dbReference type="Gene3D" id="3.30.420.40">
    <property type="match status" value="2"/>
</dbReference>
<dbReference type="InterPro" id="IPR036390">
    <property type="entry name" value="WH_DNA-bd_sf"/>
</dbReference>
<accession>A0A2R8AFP4</accession>
<evidence type="ECO:0000313" key="3">
    <source>
        <dbReference type="Proteomes" id="UP000244932"/>
    </source>
</evidence>
<dbReference type="CDD" id="cd24073">
    <property type="entry name" value="ASKHA_ATPase_ROK_CYANR"/>
    <property type="match status" value="1"/>
</dbReference>
<dbReference type="InterPro" id="IPR036388">
    <property type="entry name" value="WH-like_DNA-bd_sf"/>
</dbReference>
<sequence length="412" mass="44377">MVGNEVTGYGPAGVSQSASEGSARDLIFARIRAAGEIARVDIARDLGISPATVTTLTAAMMNEGLIEETHDTPNNGKARGRPRVSLRLCADAHVVAGLKLGDKVTSLVILDFQGRILAESFMRTRLDPADPDALIYHVRATLTDGLNKAGLVMEDLSAIGIGVPGFVDASRGVVHWCPLLPERNVAVGPALTAALGRPVFIDNDVNLLAMAELWFGVGRTMRDFLVVTIEQGVGMGIVINNRLYRGTRGRGVEFGHMKIQPEGALCRCGQRGCLEAYVADYALLREAGTALPHAPDNPSERLEQLFAEAKAGNMAARSIFRRAARQFSIGLANICNIFDPELVILSGEQMRYDYLYSGDVQAEMAANSLDLGGEPVEFRVHKWEDQLWAKGAGAYALDRLSDQIMARGSVDA</sequence>
<proteinExistence type="inferred from homology"/>
<name>A0A2R8AFP4_9RHOB</name>
<protein>
    <submittedName>
        <fullName evidence="2">N-acetylglucosamine repressor</fullName>
    </submittedName>
</protein>
<evidence type="ECO:0000313" key="2">
    <source>
        <dbReference type="EMBL" id="SPF30908.1"/>
    </source>
</evidence>
<dbReference type="EMBL" id="OMKW01000004">
    <property type="protein sequence ID" value="SPF30908.1"/>
    <property type="molecule type" value="Genomic_DNA"/>
</dbReference>
<organism evidence="2 3">
    <name type="scientific">Pontivivens insulae</name>
    <dbReference type="NCBI Taxonomy" id="1639689"/>
    <lineage>
        <taxon>Bacteria</taxon>
        <taxon>Pseudomonadati</taxon>
        <taxon>Pseudomonadota</taxon>
        <taxon>Alphaproteobacteria</taxon>
        <taxon>Rhodobacterales</taxon>
        <taxon>Paracoccaceae</taxon>
        <taxon>Pontivivens</taxon>
    </lineage>
</organism>
<dbReference type="PANTHER" id="PTHR18964">
    <property type="entry name" value="ROK (REPRESSOR, ORF, KINASE) FAMILY"/>
    <property type="match status" value="1"/>
</dbReference>
<dbReference type="Gene3D" id="1.10.10.10">
    <property type="entry name" value="Winged helix-like DNA-binding domain superfamily/Winged helix DNA-binding domain"/>
    <property type="match status" value="1"/>
</dbReference>
<keyword evidence="3" id="KW-1185">Reference proteome</keyword>
<dbReference type="InterPro" id="IPR043129">
    <property type="entry name" value="ATPase_NBD"/>
</dbReference>
<dbReference type="OrthoDB" id="9810372at2"/>
<dbReference type="SUPFAM" id="SSF53067">
    <property type="entry name" value="Actin-like ATPase domain"/>
    <property type="match status" value="1"/>
</dbReference>
<dbReference type="RefSeq" id="WP_108783598.1">
    <property type="nucleotide sequence ID" value="NZ_OMKW01000004.1"/>
</dbReference>
<reference evidence="2 3" key="1">
    <citation type="submission" date="2018-03" db="EMBL/GenBank/DDBJ databases">
        <authorList>
            <person name="Keele B.F."/>
        </authorList>
    </citation>
    <scope>NUCLEOTIDE SEQUENCE [LARGE SCALE GENOMIC DNA]</scope>
    <source>
        <strain evidence="2 3">CeCT 8812</strain>
    </source>
</reference>
<gene>
    <name evidence="2" type="primary">nagC</name>
    <name evidence="2" type="ORF">POI8812_03253</name>
</gene>
<dbReference type="InterPro" id="IPR000600">
    <property type="entry name" value="ROK"/>
</dbReference>
<dbReference type="Pfam" id="PF00480">
    <property type="entry name" value="ROK"/>
    <property type="match status" value="1"/>
</dbReference>
<dbReference type="AlphaFoldDB" id="A0A2R8AFP4"/>